<gene>
    <name evidence="3" type="ORF">GCM10010151_67040</name>
</gene>
<organism evidence="3 4">
    <name type="scientific">Actinoallomurus spadix</name>
    <dbReference type="NCBI Taxonomy" id="79912"/>
    <lineage>
        <taxon>Bacteria</taxon>
        <taxon>Bacillati</taxon>
        <taxon>Actinomycetota</taxon>
        <taxon>Actinomycetes</taxon>
        <taxon>Streptosporangiales</taxon>
        <taxon>Thermomonosporaceae</taxon>
        <taxon>Actinoallomurus</taxon>
    </lineage>
</organism>
<feature type="transmembrane region" description="Helical" evidence="2">
    <location>
        <begin position="90"/>
        <end position="107"/>
    </location>
</feature>
<dbReference type="Proteomes" id="UP001501822">
    <property type="component" value="Unassembled WGS sequence"/>
</dbReference>
<keyword evidence="2" id="KW-1133">Transmembrane helix</keyword>
<keyword evidence="4" id="KW-1185">Reference proteome</keyword>
<evidence type="ECO:0008006" key="5">
    <source>
        <dbReference type="Google" id="ProtNLM"/>
    </source>
</evidence>
<name>A0ABN0XM16_9ACTN</name>
<feature type="compositionally biased region" description="Low complexity" evidence="1">
    <location>
        <begin position="205"/>
        <end position="223"/>
    </location>
</feature>
<feature type="transmembrane region" description="Helical" evidence="2">
    <location>
        <begin position="60"/>
        <end position="78"/>
    </location>
</feature>
<feature type="region of interest" description="Disordered" evidence="1">
    <location>
        <begin position="156"/>
        <end position="445"/>
    </location>
</feature>
<feature type="compositionally biased region" description="Basic and acidic residues" evidence="1">
    <location>
        <begin position="227"/>
        <end position="257"/>
    </location>
</feature>
<feature type="compositionally biased region" description="Basic and acidic residues" evidence="1">
    <location>
        <begin position="272"/>
        <end position="281"/>
    </location>
</feature>
<evidence type="ECO:0000313" key="4">
    <source>
        <dbReference type="Proteomes" id="UP001501822"/>
    </source>
</evidence>
<sequence>MVGIPAMSDSPAPYSTAQRRLLTAAGGLGVAALAGATFVLSYDDLRTLALQGGAARHRAFLYPGMVDGLIVVVILSILTARRSAWWARAVRWLLLLALIAGAGAAGVERALHGYGRLSHAWLSGGVAAAPWVILVIAVRLWLSMIKQLVRTRRRDAAAPAVPDSPDSPESPSGAPDGDRAFIPGLGDEAYAETRPLPRPAPPRALAPATEPAIEPVIEPVIEPGPDAVRDRPHEDTAIPVRDRPHEDDTSVRDRPREDDDAPVGDEPAGETALDRTREDRIALPGPATPLLEDPEPALPPELERQADRAWQPGPALPPGTEPEAGQDTGESFEPAEPTEPDSGPVPETDAEVTAPVQNTPVDPEEEEPPPRWVARPSLPTDVRLVGPPRTGRLGDTQPDGISLRDTDPDGIPMPRVADETPAGEDDVTSTPPSSTFRSSPTPPRD</sequence>
<evidence type="ECO:0000256" key="2">
    <source>
        <dbReference type="SAM" id="Phobius"/>
    </source>
</evidence>
<reference evidence="3 4" key="1">
    <citation type="journal article" date="2019" name="Int. J. Syst. Evol. Microbiol.">
        <title>The Global Catalogue of Microorganisms (GCM) 10K type strain sequencing project: providing services to taxonomists for standard genome sequencing and annotation.</title>
        <authorList>
            <consortium name="The Broad Institute Genomics Platform"/>
            <consortium name="The Broad Institute Genome Sequencing Center for Infectious Disease"/>
            <person name="Wu L."/>
            <person name="Ma J."/>
        </authorList>
    </citation>
    <scope>NUCLEOTIDE SEQUENCE [LARGE SCALE GENOMIC DNA]</scope>
    <source>
        <strain evidence="3 4">JCM 3146</strain>
    </source>
</reference>
<protein>
    <recommendedName>
        <fullName evidence="5">DUF2637 domain-containing protein</fullName>
    </recommendedName>
</protein>
<dbReference type="InterPro" id="IPR021235">
    <property type="entry name" value="DUF2637"/>
</dbReference>
<feature type="transmembrane region" description="Helical" evidence="2">
    <location>
        <begin position="21"/>
        <end position="40"/>
    </location>
</feature>
<feature type="compositionally biased region" description="Low complexity" evidence="1">
    <location>
        <begin position="157"/>
        <end position="175"/>
    </location>
</feature>
<feature type="compositionally biased region" description="Low complexity" evidence="1">
    <location>
        <begin position="428"/>
        <end position="439"/>
    </location>
</feature>
<dbReference type="Pfam" id="PF10935">
    <property type="entry name" value="DUF2637"/>
    <property type="match status" value="1"/>
</dbReference>
<proteinExistence type="predicted"/>
<keyword evidence="2" id="KW-0812">Transmembrane</keyword>
<evidence type="ECO:0000313" key="3">
    <source>
        <dbReference type="EMBL" id="GAA0367706.1"/>
    </source>
</evidence>
<keyword evidence="2" id="KW-0472">Membrane</keyword>
<evidence type="ECO:0000256" key="1">
    <source>
        <dbReference type="SAM" id="MobiDB-lite"/>
    </source>
</evidence>
<feature type="transmembrane region" description="Helical" evidence="2">
    <location>
        <begin position="119"/>
        <end position="142"/>
    </location>
</feature>
<comment type="caution">
    <text evidence="3">The sequence shown here is derived from an EMBL/GenBank/DDBJ whole genome shotgun (WGS) entry which is preliminary data.</text>
</comment>
<dbReference type="EMBL" id="BAAABM010000066">
    <property type="protein sequence ID" value="GAA0367706.1"/>
    <property type="molecule type" value="Genomic_DNA"/>
</dbReference>
<accession>A0ABN0XM16</accession>